<dbReference type="GO" id="GO:0005524">
    <property type="term" value="F:ATP binding"/>
    <property type="evidence" value="ECO:0007669"/>
    <property type="project" value="UniProtKB-KW"/>
</dbReference>
<dbReference type="InterPro" id="IPR014001">
    <property type="entry name" value="Helicase_ATP-bd"/>
</dbReference>
<dbReference type="AlphaFoldDB" id="A0A5A8DV54"/>
<organism evidence="7 8">
    <name type="scientific">Cafeteria roenbergensis</name>
    <name type="common">Marine flagellate</name>
    <dbReference type="NCBI Taxonomy" id="33653"/>
    <lineage>
        <taxon>Eukaryota</taxon>
        <taxon>Sar</taxon>
        <taxon>Stramenopiles</taxon>
        <taxon>Bigyra</taxon>
        <taxon>Opalozoa</taxon>
        <taxon>Bicosoecida</taxon>
        <taxon>Cafeteriaceae</taxon>
        <taxon>Cafeteria</taxon>
    </lineage>
</organism>
<gene>
    <name evidence="7" type="ORF">FNF28_02250</name>
</gene>
<dbReference type="PROSITE" id="PS51192">
    <property type="entry name" value="HELICASE_ATP_BIND_1"/>
    <property type="match status" value="1"/>
</dbReference>
<name>A0A5A8DV54_CAFRO</name>
<proteinExistence type="predicted"/>
<dbReference type="InterPro" id="IPR027417">
    <property type="entry name" value="P-loop_NTPase"/>
</dbReference>
<evidence type="ECO:0000256" key="1">
    <source>
        <dbReference type="ARBA" id="ARBA00022741"/>
    </source>
</evidence>
<dbReference type="SUPFAM" id="SSF52540">
    <property type="entry name" value="P-loop containing nucleoside triphosphate hydrolases"/>
    <property type="match status" value="1"/>
</dbReference>
<reference evidence="7 8" key="1">
    <citation type="submission" date="2019-07" db="EMBL/GenBank/DDBJ databases">
        <title>Genomes of Cafeteria roenbergensis.</title>
        <authorList>
            <person name="Fischer M.G."/>
            <person name="Hackl T."/>
            <person name="Roman M."/>
        </authorList>
    </citation>
    <scope>NUCLEOTIDE SEQUENCE [LARGE SCALE GENOMIC DNA]</scope>
    <source>
        <strain evidence="7 8">RCC970-E3</strain>
    </source>
</reference>
<sequence>MADEESFEELLRLEAEALAHEAAPEDEPPRGAGPPQRRSKRSRSPGGVGDVEELVSAVGEHPPLPKSPRQAERPSVIDGLPGTIADAYFAAAGVIDPYPWQLAAVNDPAVASGERNLIVTAPTSGGKSFVADAVMLRRLAARDGSRALYVVPYRALAREKAEVLQAATQRVTQPAISVSVVLGGSRKSAPARITVCTPEMADAVLSQLIRSGEAADLTCVVVDELHSVADPSRGWASLDVFRHARSHFGRVHLGSTITAYMLVAPAEPGPVHFPFRMLSMLLEVSSPSAREAAVANGVEPALLHLLARAQRRVRTLLRRRCGL</sequence>
<feature type="domain" description="Helicase ATP-binding" evidence="6">
    <location>
        <begin position="108"/>
        <end position="275"/>
    </location>
</feature>
<evidence type="ECO:0000256" key="5">
    <source>
        <dbReference type="SAM" id="MobiDB-lite"/>
    </source>
</evidence>
<keyword evidence="4" id="KW-0067">ATP-binding</keyword>
<dbReference type="GO" id="GO:0003676">
    <property type="term" value="F:nucleic acid binding"/>
    <property type="evidence" value="ECO:0007669"/>
    <property type="project" value="InterPro"/>
</dbReference>
<dbReference type="GO" id="GO:0004386">
    <property type="term" value="F:helicase activity"/>
    <property type="evidence" value="ECO:0007669"/>
    <property type="project" value="UniProtKB-KW"/>
</dbReference>
<protein>
    <recommendedName>
        <fullName evidence="6">Helicase ATP-binding domain-containing protein</fullName>
    </recommendedName>
</protein>
<dbReference type="Proteomes" id="UP000324907">
    <property type="component" value="Unassembled WGS sequence"/>
</dbReference>
<evidence type="ECO:0000256" key="4">
    <source>
        <dbReference type="ARBA" id="ARBA00022840"/>
    </source>
</evidence>
<keyword evidence="1" id="KW-0547">Nucleotide-binding</keyword>
<dbReference type="InterPro" id="IPR011545">
    <property type="entry name" value="DEAD/DEAH_box_helicase_dom"/>
</dbReference>
<keyword evidence="3" id="KW-0347">Helicase</keyword>
<dbReference type="PANTHER" id="PTHR47961">
    <property type="entry name" value="DNA POLYMERASE THETA, PUTATIVE (AFU_ORTHOLOGUE AFUA_1G05260)-RELATED"/>
    <property type="match status" value="1"/>
</dbReference>
<dbReference type="Gene3D" id="3.40.50.300">
    <property type="entry name" value="P-loop containing nucleotide triphosphate hydrolases"/>
    <property type="match status" value="1"/>
</dbReference>
<dbReference type="InterPro" id="IPR050474">
    <property type="entry name" value="Hel308_SKI2-like"/>
</dbReference>
<evidence type="ECO:0000256" key="3">
    <source>
        <dbReference type="ARBA" id="ARBA00022806"/>
    </source>
</evidence>
<dbReference type="EMBL" id="VLTL01000024">
    <property type="protein sequence ID" value="KAA0169296.1"/>
    <property type="molecule type" value="Genomic_DNA"/>
</dbReference>
<comment type="caution">
    <text evidence="7">The sequence shown here is derived from an EMBL/GenBank/DDBJ whole genome shotgun (WGS) entry which is preliminary data.</text>
</comment>
<feature type="region of interest" description="Disordered" evidence="5">
    <location>
        <begin position="13"/>
        <end position="74"/>
    </location>
</feature>
<evidence type="ECO:0000256" key="2">
    <source>
        <dbReference type="ARBA" id="ARBA00022801"/>
    </source>
</evidence>
<evidence type="ECO:0000313" key="7">
    <source>
        <dbReference type="EMBL" id="KAA0169296.1"/>
    </source>
</evidence>
<evidence type="ECO:0000259" key="6">
    <source>
        <dbReference type="PROSITE" id="PS51192"/>
    </source>
</evidence>
<keyword evidence="2" id="KW-0378">Hydrolase</keyword>
<accession>A0A5A8DV54</accession>
<dbReference type="GO" id="GO:0016787">
    <property type="term" value="F:hydrolase activity"/>
    <property type="evidence" value="ECO:0007669"/>
    <property type="project" value="UniProtKB-KW"/>
</dbReference>
<feature type="compositionally biased region" description="Basic and acidic residues" evidence="5">
    <location>
        <begin position="13"/>
        <end position="29"/>
    </location>
</feature>
<evidence type="ECO:0000313" key="8">
    <source>
        <dbReference type="Proteomes" id="UP000324907"/>
    </source>
</evidence>
<dbReference type="SMART" id="SM00487">
    <property type="entry name" value="DEXDc"/>
    <property type="match status" value="1"/>
</dbReference>
<dbReference type="Pfam" id="PF00270">
    <property type="entry name" value="DEAD"/>
    <property type="match status" value="1"/>
</dbReference>
<dbReference type="PANTHER" id="PTHR47961:SF6">
    <property type="entry name" value="DNA-DIRECTED DNA POLYMERASE"/>
    <property type="match status" value="1"/>
</dbReference>